<dbReference type="GO" id="GO:0000257">
    <property type="term" value="F:nitrilase activity"/>
    <property type="evidence" value="ECO:0007669"/>
    <property type="project" value="TreeGrafter"/>
</dbReference>
<dbReference type="Gene3D" id="3.60.110.10">
    <property type="entry name" value="Carbon-nitrogen hydrolase"/>
    <property type="match status" value="1"/>
</dbReference>
<dbReference type="InterPro" id="IPR044149">
    <property type="entry name" value="Nitrilases_CHs"/>
</dbReference>
<dbReference type="AlphaFoldDB" id="A0A176VCG2"/>
<dbReference type="InterPro" id="IPR036526">
    <property type="entry name" value="C-N_Hydrolase_sf"/>
</dbReference>
<feature type="domain" description="CN hydrolase" evidence="2">
    <location>
        <begin position="123"/>
        <end position="221"/>
    </location>
</feature>
<dbReference type="Proteomes" id="UP000077202">
    <property type="component" value="Unassembled WGS sequence"/>
</dbReference>
<dbReference type="PANTHER" id="PTHR46044">
    <property type="entry name" value="NITRILASE"/>
    <property type="match status" value="1"/>
</dbReference>
<reference evidence="3" key="1">
    <citation type="submission" date="2016-03" db="EMBL/GenBank/DDBJ databases">
        <title>Mechanisms controlling the formation of the plant cell surface in tip-growing cells are functionally conserved among land plants.</title>
        <authorList>
            <person name="Honkanen S."/>
            <person name="Jones V.A."/>
            <person name="Morieri G."/>
            <person name="Champion C."/>
            <person name="Hetherington A.J."/>
            <person name="Kelly S."/>
            <person name="Saint-Marcoux D."/>
            <person name="Proust H."/>
            <person name="Prescott H."/>
            <person name="Dolan L."/>
        </authorList>
    </citation>
    <scope>NUCLEOTIDE SEQUENCE [LARGE SCALE GENOMIC DNA]</scope>
    <source>
        <tissue evidence="3">Whole gametophyte</tissue>
    </source>
</reference>
<dbReference type="InterPro" id="IPR003010">
    <property type="entry name" value="C-N_Hydrolase"/>
</dbReference>
<comment type="caution">
    <text evidence="3">The sequence shown here is derived from an EMBL/GenBank/DDBJ whole genome shotgun (WGS) entry which is preliminary data.</text>
</comment>
<dbReference type="PANTHER" id="PTHR46044:SF1">
    <property type="entry name" value="CN HYDROLASE DOMAIN-CONTAINING PROTEIN"/>
    <property type="match status" value="1"/>
</dbReference>
<keyword evidence="4" id="KW-1185">Reference proteome</keyword>
<evidence type="ECO:0000259" key="2">
    <source>
        <dbReference type="Pfam" id="PF00795"/>
    </source>
</evidence>
<evidence type="ECO:0000256" key="1">
    <source>
        <dbReference type="ARBA" id="ARBA00008129"/>
    </source>
</evidence>
<evidence type="ECO:0000313" key="4">
    <source>
        <dbReference type="Proteomes" id="UP000077202"/>
    </source>
</evidence>
<dbReference type="GO" id="GO:0018822">
    <property type="term" value="F:nitrile hydratase activity"/>
    <property type="evidence" value="ECO:0007669"/>
    <property type="project" value="TreeGrafter"/>
</dbReference>
<proteinExistence type="inferred from homology"/>
<gene>
    <name evidence="3" type="ORF">AXG93_723s1090</name>
</gene>
<protein>
    <recommendedName>
        <fullName evidence="2">CN hydrolase domain-containing protein</fullName>
    </recommendedName>
</protein>
<dbReference type="EMBL" id="LVLJ01004086">
    <property type="protein sequence ID" value="OAE18257.1"/>
    <property type="molecule type" value="Genomic_DNA"/>
</dbReference>
<evidence type="ECO:0000313" key="3">
    <source>
        <dbReference type="EMBL" id="OAE18257.1"/>
    </source>
</evidence>
<sequence>MAMHLEVEAIVELKTCRSAVGTFESLVDLEGKQVTACLRLQCCVRGLIASPAAAVLMMETGRRLTVANSANQSVRVQQRDQMLLQALVLRRTGGDFLSQEWSTGWCSRMNWDESSIRLEAYNVDCFIGEAASLGAQLAVCPEAFIVGYPRGATSVIGSRSVKGREDYRKYLASAVNEPGPEADRLGAISGRFKVHLFMSVIEPSGGILYCSLLYFDSQEDTWENTERSCELLRNG</sequence>
<comment type="similarity">
    <text evidence="1">Belongs to the carbon-nitrogen hydrolase superfamily. Nitrilase family.</text>
</comment>
<dbReference type="SUPFAM" id="SSF56317">
    <property type="entry name" value="Carbon-nitrogen hydrolase"/>
    <property type="match status" value="1"/>
</dbReference>
<name>A0A176VCG2_MARPO</name>
<accession>A0A176VCG2</accession>
<organism evidence="3 4">
    <name type="scientific">Marchantia polymorpha subsp. ruderalis</name>
    <dbReference type="NCBI Taxonomy" id="1480154"/>
    <lineage>
        <taxon>Eukaryota</taxon>
        <taxon>Viridiplantae</taxon>
        <taxon>Streptophyta</taxon>
        <taxon>Embryophyta</taxon>
        <taxon>Marchantiophyta</taxon>
        <taxon>Marchantiopsida</taxon>
        <taxon>Marchantiidae</taxon>
        <taxon>Marchantiales</taxon>
        <taxon>Marchantiaceae</taxon>
        <taxon>Marchantia</taxon>
    </lineage>
</organism>
<dbReference type="GO" id="GO:0051410">
    <property type="term" value="P:detoxification of nitrogen compound"/>
    <property type="evidence" value="ECO:0007669"/>
    <property type="project" value="TreeGrafter"/>
</dbReference>
<dbReference type="Pfam" id="PF00795">
    <property type="entry name" value="CN_hydrolase"/>
    <property type="match status" value="1"/>
</dbReference>